<organism evidence="1 2">
    <name type="scientific">Methanosalsum zhilinae (strain DSM 4017 / NBRC 107636 / OCM 62 / WeN5)</name>
    <name type="common">Methanohalophilus zhilinae</name>
    <dbReference type="NCBI Taxonomy" id="679901"/>
    <lineage>
        <taxon>Archaea</taxon>
        <taxon>Methanobacteriati</taxon>
        <taxon>Methanobacteriota</taxon>
        <taxon>Stenosarchaea group</taxon>
        <taxon>Methanomicrobia</taxon>
        <taxon>Methanosarcinales</taxon>
        <taxon>Methanosarcinaceae</taxon>
        <taxon>Methanosalsum</taxon>
    </lineage>
</organism>
<proteinExistence type="predicted"/>
<evidence type="ECO:0000313" key="2">
    <source>
        <dbReference type="Proteomes" id="UP000006622"/>
    </source>
</evidence>
<accession>F7XLQ6</accession>
<dbReference type="GeneID" id="10822614"/>
<protein>
    <submittedName>
        <fullName evidence="1">Uncharacterized protein</fullName>
    </submittedName>
</protein>
<dbReference type="HOGENOM" id="CLU_2505025_0_0_2"/>
<sequence>MQKSTTIEKHLKKEFNEFFSDLGSKRYFVEVKPRGHGFIAKIWVEEDILMQISEDRELISIISKKIREAGMAYNTRIFEELKPLF</sequence>
<dbReference type="KEGG" id="mzh:Mzhil_0991"/>
<dbReference type="Proteomes" id="UP000006622">
    <property type="component" value="Chromosome"/>
</dbReference>
<evidence type="ECO:0000313" key="1">
    <source>
        <dbReference type="EMBL" id="AEH60848.1"/>
    </source>
</evidence>
<name>F7XLQ6_METZD</name>
<reference evidence="1 2" key="1">
    <citation type="submission" date="2010-07" db="EMBL/GenBank/DDBJ databases">
        <title>The complete genome of Methanosalsum zhilinae DSM 4017.</title>
        <authorList>
            <consortium name="US DOE Joint Genome Institute (JGI-PGF)"/>
            <person name="Lucas S."/>
            <person name="Copeland A."/>
            <person name="Lapidus A."/>
            <person name="Glavina del Rio T."/>
            <person name="Dalin E."/>
            <person name="Tice H."/>
            <person name="Bruce D."/>
            <person name="Goodwin L."/>
            <person name="Pitluck S."/>
            <person name="Kyrpides N."/>
            <person name="Mavromatis K."/>
            <person name="Ovchinnikova G."/>
            <person name="Daligault H."/>
            <person name="Detter J.C."/>
            <person name="Han C."/>
            <person name="Tapia R."/>
            <person name="Larimer F."/>
            <person name="Land M."/>
            <person name="Hauser L."/>
            <person name="Markowitz V."/>
            <person name="Cheng J.-F."/>
            <person name="Hugenholtz P."/>
            <person name="Woyke T."/>
            <person name="Wu D."/>
            <person name="Spring S."/>
            <person name="Schueler E."/>
            <person name="Brambilla E."/>
            <person name="Klenk H.-P."/>
            <person name="Eisen J.A."/>
        </authorList>
    </citation>
    <scope>NUCLEOTIDE SEQUENCE [LARGE SCALE GENOMIC DNA]</scope>
    <source>
        <strain evidence="2">DSM 4017 / NBRC 107636 / OCM 62 / WeN5</strain>
    </source>
</reference>
<gene>
    <name evidence="1" type="ordered locus">Mzhil_0991</name>
</gene>
<dbReference type="AlphaFoldDB" id="F7XLQ6"/>
<dbReference type="STRING" id="679901.Mzhil_0991"/>
<keyword evidence="2" id="KW-1185">Reference proteome</keyword>
<dbReference type="OrthoDB" id="142188at2157"/>
<dbReference type="RefSeq" id="WP_013898286.1">
    <property type="nucleotide sequence ID" value="NC_015676.1"/>
</dbReference>
<dbReference type="EMBL" id="CP002101">
    <property type="protein sequence ID" value="AEH60848.1"/>
    <property type="molecule type" value="Genomic_DNA"/>
</dbReference>